<comment type="caution">
    <text evidence="1">The sequence shown here is derived from an EMBL/GenBank/DDBJ whole genome shotgun (WGS) entry which is preliminary data.</text>
</comment>
<organism evidence="1 2">
    <name type="scientific">Qipengyuania qiaonensis</name>
    <dbReference type="NCBI Taxonomy" id="2867240"/>
    <lineage>
        <taxon>Bacteria</taxon>
        <taxon>Pseudomonadati</taxon>
        <taxon>Pseudomonadota</taxon>
        <taxon>Alphaproteobacteria</taxon>
        <taxon>Sphingomonadales</taxon>
        <taxon>Erythrobacteraceae</taxon>
        <taxon>Qipengyuania</taxon>
    </lineage>
</organism>
<reference evidence="1 2" key="1">
    <citation type="submission" date="2021-08" db="EMBL/GenBank/DDBJ databases">
        <title>Comparative Genomics Analysis of the Genus Qipengyuania Reveals Extensive Genetic Diversity and Metabolic Versatility, Including the Description of Fifteen Novel Species.</title>
        <authorList>
            <person name="Liu Y."/>
        </authorList>
    </citation>
    <scope>NUCLEOTIDE SEQUENCE [LARGE SCALE GENOMIC DNA]</scope>
    <source>
        <strain evidence="1 2">6D47A</strain>
    </source>
</reference>
<evidence type="ECO:0000313" key="1">
    <source>
        <dbReference type="EMBL" id="MBX7484134.1"/>
    </source>
</evidence>
<protein>
    <submittedName>
        <fullName evidence="1">Uncharacterized protein</fullName>
    </submittedName>
</protein>
<gene>
    <name evidence="1" type="ORF">K3174_16530</name>
</gene>
<accession>A0ABS7J9Y6</accession>
<evidence type="ECO:0000313" key="2">
    <source>
        <dbReference type="Proteomes" id="UP000755104"/>
    </source>
</evidence>
<dbReference type="RefSeq" id="WP_221560544.1">
    <property type="nucleotide sequence ID" value="NZ_JAIGNO010000022.1"/>
</dbReference>
<keyword evidence="2" id="KW-1185">Reference proteome</keyword>
<dbReference type="EMBL" id="JAIGNO010000022">
    <property type="protein sequence ID" value="MBX7484134.1"/>
    <property type="molecule type" value="Genomic_DNA"/>
</dbReference>
<sequence>MTGGNWIVYVDDNYHYMDEDERYCLGTFNSLDGAVAACRKIVDEFLQGNPAKTAGELYDQYKSFGEDPWIRGPSLGSENPPFSAWDYARQRCDELRP</sequence>
<proteinExistence type="predicted"/>
<name>A0ABS7J9Y6_9SPHN</name>
<dbReference type="Proteomes" id="UP000755104">
    <property type="component" value="Unassembled WGS sequence"/>
</dbReference>